<dbReference type="Gene3D" id="1.20.120.70">
    <property type="entry name" value="Tobacco mosaic virus-like, coat protein"/>
    <property type="match status" value="1"/>
</dbReference>
<dbReference type="EMBL" id="JAINDJ010000003">
    <property type="protein sequence ID" value="KAG9454747.1"/>
    <property type="molecule type" value="Genomic_DNA"/>
</dbReference>
<organism evidence="2 3">
    <name type="scientific">Aristolochia fimbriata</name>
    <name type="common">White veined hardy Dutchman's pipe vine</name>
    <dbReference type="NCBI Taxonomy" id="158543"/>
    <lineage>
        <taxon>Eukaryota</taxon>
        <taxon>Viridiplantae</taxon>
        <taxon>Streptophyta</taxon>
        <taxon>Embryophyta</taxon>
        <taxon>Tracheophyta</taxon>
        <taxon>Spermatophyta</taxon>
        <taxon>Magnoliopsida</taxon>
        <taxon>Magnoliidae</taxon>
        <taxon>Piperales</taxon>
        <taxon>Aristolochiaceae</taxon>
        <taxon>Aristolochia</taxon>
    </lineage>
</organism>
<dbReference type="SUPFAM" id="SSF47195">
    <property type="entry name" value="TMV-like viral coat proteins"/>
    <property type="match status" value="1"/>
</dbReference>
<feature type="region of interest" description="Disordered" evidence="1">
    <location>
        <begin position="122"/>
        <end position="144"/>
    </location>
</feature>
<dbReference type="Proteomes" id="UP000825729">
    <property type="component" value="Unassembled WGS sequence"/>
</dbReference>
<dbReference type="InterPro" id="IPR001337">
    <property type="entry name" value="TMV-like_coat"/>
</dbReference>
<name>A0AAV7F100_ARIFI</name>
<accession>A0AAV7F100</accession>
<evidence type="ECO:0000313" key="3">
    <source>
        <dbReference type="Proteomes" id="UP000825729"/>
    </source>
</evidence>
<dbReference type="Pfam" id="PF00721">
    <property type="entry name" value="TMV_coat"/>
    <property type="match status" value="1"/>
</dbReference>
<sequence>MTNLMLAQRDGGHYDEEVFFDAVEASGAILDWWVATDSWRRLLASLRSVDFESKIGRGCIANFVRGVDKELPAGVNARFPTNSGELNSPYYTRRTFYRLGEGAKQHVHHLLLAASMKFRDGESPNRVPAQKAPLSPAASDKEPKSSCTSCGCPASWVNPTRSLQEATASYFMHLSALDSYKPPIYNRKKFEDEFDLEWIPATSEIAVSGSGCP</sequence>
<comment type="caution">
    <text evidence="2">The sequence shown here is derived from an EMBL/GenBank/DDBJ whole genome shotgun (WGS) entry which is preliminary data.</text>
</comment>
<evidence type="ECO:0000313" key="2">
    <source>
        <dbReference type="EMBL" id="KAG9454747.1"/>
    </source>
</evidence>
<dbReference type="InterPro" id="IPR036417">
    <property type="entry name" value="TMV-like_coat_sf"/>
</dbReference>
<dbReference type="GO" id="GO:0005198">
    <property type="term" value="F:structural molecule activity"/>
    <property type="evidence" value="ECO:0007669"/>
    <property type="project" value="InterPro"/>
</dbReference>
<evidence type="ECO:0000256" key="1">
    <source>
        <dbReference type="SAM" id="MobiDB-lite"/>
    </source>
</evidence>
<gene>
    <name evidence="2" type="ORF">H6P81_007651</name>
</gene>
<protein>
    <submittedName>
        <fullName evidence="2">Uncharacterized protein</fullName>
    </submittedName>
</protein>
<keyword evidence="3" id="KW-1185">Reference proteome</keyword>
<dbReference type="AlphaFoldDB" id="A0AAV7F100"/>
<proteinExistence type="predicted"/>
<reference evidence="2 3" key="1">
    <citation type="submission" date="2021-07" db="EMBL/GenBank/DDBJ databases">
        <title>The Aristolochia fimbriata genome: insights into angiosperm evolution, floral development and chemical biosynthesis.</title>
        <authorList>
            <person name="Jiao Y."/>
        </authorList>
    </citation>
    <scope>NUCLEOTIDE SEQUENCE [LARGE SCALE GENOMIC DNA]</scope>
    <source>
        <strain evidence="2">IBCAS-2021</strain>
        <tissue evidence="2">Leaf</tissue>
    </source>
</reference>